<organism evidence="3 4">
    <name type="scientific">Escallonia herrerae</name>
    <dbReference type="NCBI Taxonomy" id="1293975"/>
    <lineage>
        <taxon>Eukaryota</taxon>
        <taxon>Viridiplantae</taxon>
        <taxon>Streptophyta</taxon>
        <taxon>Embryophyta</taxon>
        <taxon>Tracheophyta</taxon>
        <taxon>Spermatophyta</taxon>
        <taxon>Magnoliopsida</taxon>
        <taxon>eudicotyledons</taxon>
        <taxon>Gunneridae</taxon>
        <taxon>Pentapetalae</taxon>
        <taxon>asterids</taxon>
        <taxon>campanulids</taxon>
        <taxon>Escalloniales</taxon>
        <taxon>Escalloniaceae</taxon>
        <taxon>Escallonia</taxon>
    </lineage>
</organism>
<proteinExistence type="predicted"/>
<feature type="domain" description="UTP25 NTP hydrolase-like" evidence="2">
    <location>
        <begin position="262"/>
        <end position="363"/>
    </location>
</feature>
<dbReference type="GO" id="GO:0019843">
    <property type="term" value="F:rRNA binding"/>
    <property type="evidence" value="ECO:0007669"/>
    <property type="project" value="TreeGrafter"/>
</dbReference>
<dbReference type="Proteomes" id="UP001188597">
    <property type="component" value="Unassembled WGS sequence"/>
</dbReference>
<feature type="compositionally biased region" description="Polar residues" evidence="1">
    <location>
        <begin position="94"/>
        <end position="104"/>
    </location>
</feature>
<dbReference type="PANTHER" id="PTHR12933">
    <property type="entry name" value="ORF PROTEIN-RELATED"/>
    <property type="match status" value="1"/>
</dbReference>
<feature type="domain" description="UTP25 NTP hydrolase-like" evidence="2">
    <location>
        <begin position="432"/>
        <end position="580"/>
    </location>
</feature>
<accession>A0AA88WSU0</accession>
<dbReference type="AlphaFoldDB" id="A0AA88WSU0"/>
<feature type="compositionally biased region" description="Basic and acidic residues" evidence="1">
    <location>
        <begin position="59"/>
        <end position="68"/>
    </location>
</feature>
<feature type="region of interest" description="Disordered" evidence="1">
    <location>
        <begin position="52"/>
        <end position="131"/>
    </location>
</feature>
<protein>
    <recommendedName>
        <fullName evidence="2">UTP25 NTP hydrolase-like domain-containing protein</fullName>
    </recommendedName>
</protein>
<evidence type="ECO:0000256" key="1">
    <source>
        <dbReference type="SAM" id="MobiDB-lite"/>
    </source>
</evidence>
<dbReference type="EMBL" id="JAVXUP010000237">
    <property type="protein sequence ID" value="KAK3033327.1"/>
    <property type="molecule type" value="Genomic_DNA"/>
</dbReference>
<dbReference type="GO" id="GO:0034511">
    <property type="term" value="F:U3 snoRNA binding"/>
    <property type="evidence" value="ECO:0007669"/>
    <property type="project" value="InterPro"/>
</dbReference>
<gene>
    <name evidence="3" type="ORF">RJ639_034174</name>
</gene>
<evidence type="ECO:0000259" key="2">
    <source>
        <dbReference type="Pfam" id="PF22916"/>
    </source>
</evidence>
<keyword evidence="4" id="KW-1185">Reference proteome</keyword>
<feature type="region of interest" description="Disordered" evidence="1">
    <location>
        <begin position="1"/>
        <end position="36"/>
    </location>
</feature>
<reference evidence="3" key="1">
    <citation type="submission" date="2022-12" db="EMBL/GenBank/DDBJ databases">
        <title>Draft genome assemblies for two species of Escallonia (Escalloniales).</title>
        <authorList>
            <person name="Chanderbali A."/>
            <person name="Dervinis C."/>
            <person name="Anghel I."/>
            <person name="Soltis D."/>
            <person name="Soltis P."/>
            <person name="Zapata F."/>
        </authorList>
    </citation>
    <scope>NUCLEOTIDE SEQUENCE</scope>
    <source>
        <strain evidence="3">UCBG64.0493</strain>
        <tissue evidence="3">Leaf</tissue>
    </source>
</reference>
<dbReference type="PANTHER" id="PTHR12933:SF0">
    <property type="entry name" value="U3 SMALL NUCLEOLAR RNA-ASSOCIATED PROTEIN 25 HOMOLOG"/>
    <property type="match status" value="1"/>
</dbReference>
<dbReference type="Pfam" id="PF22916">
    <property type="entry name" value="UTP25_NTPase-like"/>
    <property type="match status" value="2"/>
</dbReference>
<dbReference type="InterPro" id="IPR010678">
    <property type="entry name" value="UTP25"/>
</dbReference>
<dbReference type="InterPro" id="IPR053940">
    <property type="entry name" value="UTP25_NTPase-like"/>
</dbReference>
<evidence type="ECO:0000313" key="3">
    <source>
        <dbReference type="EMBL" id="KAK3033327.1"/>
    </source>
</evidence>
<dbReference type="GO" id="GO:0000462">
    <property type="term" value="P:maturation of SSU-rRNA from tricistronic rRNA transcript (SSU-rRNA, 5.8S rRNA, LSU-rRNA)"/>
    <property type="evidence" value="ECO:0007669"/>
    <property type="project" value="TreeGrafter"/>
</dbReference>
<feature type="compositionally biased region" description="Basic and acidic residues" evidence="1">
    <location>
        <begin position="9"/>
        <end position="24"/>
    </location>
</feature>
<feature type="region of interest" description="Disordered" evidence="1">
    <location>
        <begin position="453"/>
        <end position="477"/>
    </location>
</feature>
<sequence length="580" mass="64655">MAKRRFARKQGDSSEEHSDVASKEEAEEVVFKEPSMYDNLLKTLGSARESLANAYKKRQREEEGKSDSDESVDNDLKSLSASDEEDDGSDYESPNANEGSTIQGSELVGASEESQDNGTDHEGASDTDEEHDLAVNGQSVATASPSTSSFYDHLGHILSKEEVESLLKRKWKYKWEAATVHLLNSKWTGTGECFLEDADMDSGYGIKLKLHNHWLDMYKASGGSDFHSSRQRMFFSLSAVGAIVKLLVLLADGPPGFLGNSYCDILHHNKKPFYLKGREEDSSIMDAYIVHSLNHIFKTSDLVRKNDAKVAKQREGAEEELVNGDGSLDHGFTRPKVLILLPLASIAFRVVKRLIQLTPSTHKVFLVSVSVYCGIKACYMDPAAKSGQSSTNIFVLTSIFCPFPGPSEILLSLIEENHTLIFIHMSVLNRFEQVNVEHIDRFYDDFGAAEIEDPENEGENENSKAHKSSKPSDFQSLFGGNNNDHFMIGIKFTRRSIKLYSDFYSSDIIVASPLGLTTKIGHAEVEKEKDVDYLSSIEVLIIDHADVIAMQNWSHVNSVVEKLNCLPTKQHGTDIMRIRH</sequence>
<evidence type="ECO:0000313" key="4">
    <source>
        <dbReference type="Proteomes" id="UP001188597"/>
    </source>
</evidence>
<name>A0AA88WSU0_9ASTE</name>
<comment type="caution">
    <text evidence="3">The sequence shown here is derived from an EMBL/GenBank/DDBJ whole genome shotgun (WGS) entry which is preliminary data.</text>
</comment>
<dbReference type="GO" id="GO:0032040">
    <property type="term" value="C:small-subunit processome"/>
    <property type="evidence" value="ECO:0007669"/>
    <property type="project" value="TreeGrafter"/>
</dbReference>